<evidence type="ECO:0000313" key="1">
    <source>
        <dbReference type="EMBL" id="KAI7993079.1"/>
    </source>
</evidence>
<keyword evidence="2" id="KW-1185">Reference proteome</keyword>
<protein>
    <submittedName>
        <fullName evidence="1">Uncharacterized protein</fullName>
    </submittedName>
</protein>
<dbReference type="Proteomes" id="UP001060215">
    <property type="component" value="Chromosome 13"/>
</dbReference>
<reference evidence="1 2" key="1">
    <citation type="journal article" date="2022" name="Plant J.">
        <title>Chromosome-level genome of Camellia lanceoleosa provides a valuable resource for understanding genome evolution and self-incompatibility.</title>
        <authorList>
            <person name="Gong W."/>
            <person name="Xiao S."/>
            <person name="Wang L."/>
            <person name="Liao Z."/>
            <person name="Chang Y."/>
            <person name="Mo W."/>
            <person name="Hu G."/>
            <person name="Li W."/>
            <person name="Zhao G."/>
            <person name="Zhu H."/>
            <person name="Hu X."/>
            <person name="Ji K."/>
            <person name="Xiang X."/>
            <person name="Song Q."/>
            <person name="Yuan D."/>
            <person name="Jin S."/>
            <person name="Zhang L."/>
        </authorList>
    </citation>
    <scope>NUCLEOTIDE SEQUENCE [LARGE SCALE GENOMIC DNA]</scope>
    <source>
        <strain evidence="1">SQ_2022a</strain>
    </source>
</reference>
<evidence type="ECO:0000313" key="2">
    <source>
        <dbReference type="Proteomes" id="UP001060215"/>
    </source>
</evidence>
<name>A0ACC0FXB7_9ERIC</name>
<organism evidence="1 2">
    <name type="scientific">Camellia lanceoleosa</name>
    <dbReference type="NCBI Taxonomy" id="1840588"/>
    <lineage>
        <taxon>Eukaryota</taxon>
        <taxon>Viridiplantae</taxon>
        <taxon>Streptophyta</taxon>
        <taxon>Embryophyta</taxon>
        <taxon>Tracheophyta</taxon>
        <taxon>Spermatophyta</taxon>
        <taxon>Magnoliopsida</taxon>
        <taxon>eudicotyledons</taxon>
        <taxon>Gunneridae</taxon>
        <taxon>Pentapetalae</taxon>
        <taxon>asterids</taxon>
        <taxon>Ericales</taxon>
        <taxon>Theaceae</taxon>
        <taxon>Camellia</taxon>
    </lineage>
</organism>
<gene>
    <name evidence="1" type="ORF">LOK49_LG12G00269</name>
</gene>
<dbReference type="EMBL" id="CM045770">
    <property type="protein sequence ID" value="KAI7993079.1"/>
    <property type="molecule type" value="Genomic_DNA"/>
</dbReference>
<comment type="caution">
    <text evidence="1">The sequence shown here is derived from an EMBL/GenBank/DDBJ whole genome shotgun (WGS) entry which is preliminary data.</text>
</comment>
<accession>A0ACC0FXB7</accession>
<proteinExistence type="predicted"/>
<sequence>MGCIGLTTRIPRIKTLDIDSLTVQMEEIVTGRCTKVDHNLHMERLRNHYLFPEISARELEHIKKYPNENVIRLGIGNTTEPIPEVITLAMSDFTRALSTPEGYRGYGAEQGNKELRKAIVKTFYGDLPVKDTEVFVSDGSQCDISRLQLLLGSNVTIAVQDPSFPAYIDSSVIIGQAGGFEDETGKYQNIVYMKCGPQNHFFPDLSNTLRTDVIFFCSPNNPTGHAASREQLEQLVEFAEENGSIIVYDSAYAAYITDESPQSIYEIPGAREVAIEISSFSKIAGFTGVRLGWTVVPVELLFSNGFPVIHDFDRIVCTCFNGASNVAQAGGLACLSPEGAKAMLSVVDYYKENANILAETFASLGLNVYGGVNAPYLWVHCPGLRSWDVFNEILEKTHIITVPGSGFGPGGEEFIRVTTFGHRETILEASTRLKSLVLV</sequence>